<organism evidence="1 2">
    <name type="scientific">Actinomadura namibiensis</name>
    <dbReference type="NCBI Taxonomy" id="182080"/>
    <lineage>
        <taxon>Bacteria</taxon>
        <taxon>Bacillati</taxon>
        <taxon>Actinomycetota</taxon>
        <taxon>Actinomycetes</taxon>
        <taxon>Streptosporangiales</taxon>
        <taxon>Thermomonosporaceae</taxon>
        <taxon>Actinomadura</taxon>
    </lineage>
</organism>
<reference evidence="1 2" key="1">
    <citation type="submission" date="2020-08" db="EMBL/GenBank/DDBJ databases">
        <title>Genomic Encyclopedia of Type Strains, Phase IV (KMG-IV): sequencing the most valuable type-strain genomes for metagenomic binning, comparative biology and taxonomic classification.</title>
        <authorList>
            <person name="Goeker M."/>
        </authorList>
    </citation>
    <scope>NUCLEOTIDE SEQUENCE [LARGE SCALE GENOMIC DNA]</scope>
    <source>
        <strain evidence="1 2">DSM 44197</strain>
    </source>
</reference>
<name>A0A7W3QLP5_ACTNM</name>
<dbReference type="Proteomes" id="UP000572680">
    <property type="component" value="Unassembled WGS sequence"/>
</dbReference>
<dbReference type="EMBL" id="JACJIA010000004">
    <property type="protein sequence ID" value="MBA8951745.1"/>
    <property type="molecule type" value="Genomic_DNA"/>
</dbReference>
<accession>A0A7W3QLP5</accession>
<evidence type="ECO:0000313" key="1">
    <source>
        <dbReference type="EMBL" id="MBA8951745.1"/>
    </source>
</evidence>
<proteinExistence type="predicted"/>
<sequence>MILAAGAFVALLDGTVVSVAVHTLAGRSRWAWRTPSG</sequence>
<evidence type="ECO:0000313" key="2">
    <source>
        <dbReference type="Proteomes" id="UP000572680"/>
    </source>
</evidence>
<gene>
    <name evidence="1" type="ORF">HNR61_003385</name>
</gene>
<protein>
    <submittedName>
        <fullName evidence="1">Uncharacterized protein</fullName>
    </submittedName>
</protein>
<comment type="caution">
    <text evidence="1">The sequence shown here is derived from an EMBL/GenBank/DDBJ whole genome shotgun (WGS) entry which is preliminary data.</text>
</comment>
<keyword evidence="2" id="KW-1185">Reference proteome</keyword>
<dbReference type="AlphaFoldDB" id="A0A7W3QLP5"/>